<dbReference type="EMBL" id="RPFW01000010">
    <property type="protein sequence ID" value="TVZ00003.1"/>
    <property type="molecule type" value="Genomic_DNA"/>
</dbReference>
<protein>
    <submittedName>
        <fullName evidence="2">Uncharacterized protein</fullName>
    </submittedName>
</protein>
<organism evidence="2 3">
    <name type="scientific">Trebonia kvetii</name>
    <dbReference type="NCBI Taxonomy" id="2480626"/>
    <lineage>
        <taxon>Bacteria</taxon>
        <taxon>Bacillati</taxon>
        <taxon>Actinomycetota</taxon>
        <taxon>Actinomycetes</taxon>
        <taxon>Streptosporangiales</taxon>
        <taxon>Treboniaceae</taxon>
        <taxon>Trebonia</taxon>
    </lineage>
</organism>
<name>A0A6P2BRU9_9ACTN</name>
<sequence>MPVEVIATRRAQQQIAALDRTHAQAFTAFLDDLSLNGCAALGYRLTGPVPVSRLCVKHLRAALRVVVAFESPQRACVLLLGPHDAADPSLDVYAELYELLGTVPPDGASRTKPPCCDDSGQPPPGFGDDLADLIISAARQRRTRRR</sequence>
<dbReference type="RefSeq" id="WP_145861496.1">
    <property type="nucleotide sequence ID" value="NZ_RPFW01000010.1"/>
</dbReference>
<evidence type="ECO:0000313" key="2">
    <source>
        <dbReference type="EMBL" id="TVZ00003.1"/>
    </source>
</evidence>
<reference evidence="2 3" key="1">
    <citation type="submission" date="2018-11" db="EMBL/GenBank/DDBJ databases">
        <title>Trebonia kvetii gen.nov., sp.nov., a novel acidophilic actinobacterium, and proposal of the new actinobacterial family Treboniaceae fam. nov.</title>
        <authorList>
            <person name="Rapoport D."/>
            <person name="Sagova-Mareckova M."/>
            <person name="Sedlacek I."/>
            <person name="Provaznik J."/>
            <person name="Kralova S."/>
            <person name="Pavlinic D."/>
            <person name="Benes V."/>
            <person name="Kopecky J."/>
        </authorList>
    </citation>
    <scope>NUCLEOTIDE SEQUENCE [LARGE SCALE GENOMIC DNA]</scope>
    <source>
        <strain evidence="2 3">15Tr583</strain>
    </source>
</reference>
<dbReference type="Proteomes" id="UP000460272">
    <property type="component" value="Unassembled WGS sequence"/>
</dbReference>
<evidence type="ECO:0000313" key="3">
    <source>
        <dbReference type="Proteomes" id="UP000460272"/>
    </source>
</evidence>
<gene>
    <name evidence="2" type="ORF">EAS64_38610</name>
</gene>
<feature type="region of interest" description="Disordered" evidence="1">
    <location>
        <begin position="104"/>
        <end position="130"/>
    </location>
</feature>
<comment type="caution">
    <text evidence="2">The sequence shown here is derived from an EMBL/GenBank/DDBJ whole genome shotgun (WGS) entry which is preliminary data.</text>
</comment>
<keyword evidence="3" id="KW-1185">Reference proteome</keyword>
<dbReference type="OrthoDB" id="3399475at2"/>
<evidence type="ECO:0000256" key="1">
    <source>
        <dbReference type="SAM" id="MobiDB-lite"/>
    </source>
</evidence>
<accession>A0A6P2BRU9</accession>
<proteinExistence type="predicted"/>
<dbReference type="AlphaFoldDB" id="A0A6P2BRU9"/>